<feature type="chain" id="PRO_5045448451" evidence="8">
    <location>
        <begin position="30"/>
        <end position="433"/>
    </location>
</feature>
<organism evidence="10 11">
    <name type="scientific">Geitlerinema calcuttense NRMC-F 0142</name>
    <dbReference type="NCBI Taxonomy" id="2922238"/>
    <lineage>
        <taxon>Bacteria</taxon>
        <taxon>Bacillati</taxon>
        <taxon>Cyanobacteriota</taxon>
        <taxon>Cyanophyceae</taxon>
        <taxon>Geitlerinematales</taxon>
        <taxon>Geitlerinemataceae</taxon>
        <taxon>Geitlerinema</taxon>
    </lineage>
</organism>
<dbReference type="EMBL" id="JASVEJ010000010">
    <property type="protein sequence ID" value="MDL5056361.1"/>
    <property type="molecule type" value="Genomic_DNA"/>
</dbReference>
<protein>
    <submittedName>
        <fullName evidence="10">Cellulase family glycosylhydrolase</fullName>
    </submittedName>
</protein>
<dbReference type="RefSeq" id="WP_286004205.1">
    <property type="nucleotide sequence ID" value="NZ_JASVEJ010000010.1"/>
</dbReference>
<dbReference type="Proteomes" id="UP001230986">
    <property type="component" value="Unassembled WGS sequence"/>
</dbReference>
<evidence type="ECO:0000256" key="1">
    <source>
        <dbReference type="ARBA" id="ARBA00005641"/>
    </source>
</evidence>
<dbReference type="Gene3D" id="3.20.20.80">
    <property type="entry name" value="Glycosidases"/>
    <property type="match status" value="1"/>
</dbReference>
<evidence type="ECO:0000256" key="6">
    <source>
        <dbReference type="ARBA" id="ARBA00023326"/>
    </source>
</evidence>
<evidence type="ECO:0000256" key="8">
    <source>
        <dbReference type="SAM" id="SignalP"/>
    </source>
</evidence>
<evidence type="ECO:0000256" key="2">
    <source>
        <dbReference type="ARBA" id="ARBA00022801"/>
    </source>
</evidence>
<dbReference type="PANTHER" id="PTHR31297">
    <property type="entry name" value="GLUCAN ENDO-1,6-BETA-GLUCOSIDASE B"/>
    <property type="match status" value="1"/>
</dbReference>
<name>A0ABT7LWG6_9CYAN</name>
<gene>
    <name evidence="10" type="ORF">QQ055_02600</name>
</gene>
<accession>A0ABT7LWG6</accession>
<feature type="signal peptide" evidence="8">
    <location>
        <begin position="1"/>
        <end position="29"/>
    </location>
</feature>
<proteinExistence type="inferred from homology"/>
<evidence type="ECO:0000256" key="4">
    <source>
        <dbReference type="ARBA" id="ARBA00023277"/>
    </source>
</evidence>
<dbReference type="InterPro" id="IPR050386">
    <property type="entry name" value="Glycosyl_hydrolase_5"/>
</dbReference>
<evidence type="ECO:0000259" key="9">
    <source>
        <dbReference type="Pfam" id="PF00150"/>
    </source>
</evidence>
<reference evidence="10 11" key="1">
    <citation type="submission" date="2023-06" db="EMBL/GenBank/DDBJ databases">
        <title>Whole genome sequence of Oscillatoria calcuttensis NRMC-F 0142.</title>
        <authorList>
            <person name="Shakena Fathima T."/>
            <person name="Muralitharan G."/>
            <person name="Thajuddin N."/>
        </authorList>
    </citation>
    <scope>NUCLEOTIDE SEQUENCE [LARGE SCALE GENOMIC DNA]</scope>
    <source>
        <strain evidence="10 11">NRMC-F 0142</strain>
    </source>
</reference>
<dbReference type="InterPro" id="IPR017853">
    <property type="entry name" value="GH"/>
</dbReference>
<keyword evidence="6" id="KW-0624">Polysaccharide degradation</keyword>
<keyword evidence="2 7" id="KW-0378">Hydrolase</keyword>
<dbReference type="Pfam" id="PF00150">
    <property type="entry name" value="Cellulase"/>
    <property type="match status" value="1"/>
</dbReference>
<keyword evidence="4" id="KW-0119">Carbohydrate metabolism</keyword>
<comment type="similarity">
    <text evidence="1 7">Belongs to the glycosyl hydrolase 5 (cellulase A) family.</text>
</comment>
<evidence type="ECO:0000256" key="5">
    <source>
        <dbReference type="ARBA" id="ARBA00023295"/>
    </source>
</evidence>
<dbReference type="InterPro" id="IPR001547">
    <property type="entry name" value="Glyco_hydro_5"/>
</dbReference>
<comment type="caution">
    <text evidence="10">The sequence shown here is derived from an EMBL/GenBank/DDBJ whole genome shotgun (WGS) entry which is preliminary data.</text>
</comment>
<evidence type="ECO:0000256" key="7">
    <source>
        <dbReference type="RuleBase" id="RU361153"/>
    </source>
</evidence>
<keyword evidence="8" id="KW-0732">Signal</keyword>
<keyword evidence="11" id="KW-1185">Reference proteome</keyword>
<sequence length="433" mass="49327">MKQIFTSLLSLTLSCCTVASVIHLPSAVANDTPPPQFTATDINHLLDLDTRLMQLTNGINLSHWFAQSSNYSDARLNSFITQTDLATIKSLGFNHVRLPVDPVLFLNQGNPSDLNAHYLQHLDRALNLILDNDLAVIVDLHPNSSFKERLAKDDGFVAQISQFWGSFAQHLSHFDPERLFLEVLNEPSFNWYLPENPVERWDWVQNQLIDSIRAYAPQHTILATGHDWNNIEGLLQLTPIADPNVIYSLHFYEPIVFTHQGTDWVHEHLSYIRNLPYGVDDDDCEQVLSQISLQKAVDLAYGYCQEEWDRDKIKARIATLAAWTQEHQVRVVATEFGASRFWVNPEDRFAWTQDVRSVLEEYNMGWTLWDYTGNFALAPKTDGTRLVDPQLVSALDLEPEQEVFQPPQSVPEPSAIAGLALMVILAKRKLNRV</sequence>
<keyword evidence="5 7" id="KW-0326">Glycosidase</keyword>
<feature type="domain" description="Glycoside hydrolase family 5" evidence="9">
    <location>
        <begin position="75"/>
        <end position="373"/>
    </location>
</feature>
<dbReference type="PANTHER" id="PTHR31297:SF41">
    <property type="entry name" value="ENDOGLUCANASE, PUTATIVE (AFU_ORTHOLOGUE AFUA_5G01830)-RELATED"/>
    <property type="match status" value="1"/>
</dbReference>
<evidence type="ECO:0000313" key="10">
    <source>
        <dbReference type="EMBL" id="MDL5056361.1"/>
    </source>
</evidence>
<dbReference type="PROSITE" id="PS51257">
    <property type="entry name" value="PROKAR_LIPOPROTEIN"/>
    <property type="match status" value="1"/>
</dbReference>
<evidence type="ECO:0000256" key="3">
    <source>
        <dbReference type="ARBA" id="ARBA00023001"/>
    </source>
</evidence>
<dbReference type="SUPFAM" id="SSF51445">
    <property type="entry name" value="(Trans)glycosidases"/>
    <property type="match status" value="1"/>
</dbReference>
<evidence type="ECO:0000313" key="11">
    <source>
        <dbReference type="Proteomes" id="UP001230986"/>
    </source>
</evidence>
<keyword evidence="3" id="KW-0136">Cellulose degradation</keyword>